<dbReference type="EMBL" id="MU005571">
    <property type="protein sequence ID" value="KAF2690405.1"/>
    <property type="molecule type" value="Genomic_DNA"/>
</dbReference>
<accession>A0A6G1JJS9</accession>
<evidence type="ECO:0000313" key="3">
    <source>
        <dbReference type="EMBL" id="KAF2690405.1"/>
    </source>
</evidence>
<gene>
    <name evidence="3" type="ORF">K458DRAFT_383514</name>
</gene>
<proteinExistence type="predicted"/>
<reference evidence="3" key="1">
    <citation type="journal article" date="2020" name="Stud. Mycol.">
        <title>101 Dothideomycetes genomes: a test case for predicting lifestyles and emergence of pathogens.</title>
        <authorList>
            <person name="Haridas S."/>
            <person name="Albert R."/>
            <person name="Binder M."/>
            <person name="Bloem J."/>
            <person name="Labutti K."/>
            <person name="Salamov A."/>
            <person name="Andreopoulos B."/>
            <person name="Baker S."/>
            <person name="Barry K."/>
            <person name="Bills G."/>
            <person name="Bluhm B."/>
            <person name="Cannon C."/>
            <person name="Castanera R."/>
            <person name="Culley D."/>
            <person name="Daum C."/>
            <person name="Ezra D."/>
            <person name="Gonzalez J."/>
            <person name="Henrissat B."/>
            <person name="Kuo A."/>
            <person name="Liang C."/>
            <person name="Lipzen A."/>
            <person name="Lutzoni F."/>
            <person name="Magnuson J."/>
            <person name="Mondo S."/>
            <person name="Nolan M."/>
            <person name="Ohm R."/>
            <person name="Pangilinan J."/>
            <person name="Park H.-J."/>
            <person name="Ramirez L."/>
            <person name="Alfaro M."/>
            <person name="Sun H."/>
            <person name="Tritt A."/>
            <person name="Yoshinaga Y."/>
            <person name="Zwiers L.-H."/>
            <person name="Turgeon B."/>
            <person name="Goodwin S."/>
            <person name="Spatafora J."/>
            <person name="Crous P."/>
            <person name="Grigoriev I."/>
        </authorList>
    </citation>
    <scope>NUCLEOTIDE SEQUENCE</scope>
    <source>
        <strain evidence="3">CBS 122367</strain>
    </source>
</reference>
<dbReference type="Pfam" id="PF11970">
    <property type="entry name" value="GPR_Gpa2_C"/>
    <property type="match status" value="1"/>
</dbReference>
<feature type="region of interest" description="Disordered" evidence="1">
    <location>
        <begin position="131"/>
        <end position="160"/>
    </location>
</feature>
<feature type="region of interest" description="Disordered" evidence="1">
    <location>
        <begin position="88"/>
        <end position="117"/>
    </location>
</feature>
<feature type="domain" description="G protein-coupled receptor GPR1/2/3 C-terminal" evidence="2">
    <location>
        <begin position="3"/>
        <end position="62"/>
    </location>
</feature>
<dbReference type="InterPro" id="IPR022596">
    <property type="entry name" value="GPR1/2/3_C"/>
</dbReference>
<evidence type="ECO:0000256" key="1">
    <source>
        <dbReference type="SAM" id="MobiDB-lite"/>
    </source>
</evidence>
<organism evidence="3 4">
    <name type="scientific">Lentithecium fluviatile CBS 122367</name>
    <dbReference type="NCBI Taxonomy" id="1168545"/>
    <lineage>
        <taxon>Eukaryota</taxon>
        <taxon>Fungi</taxon>
        <taxon>Dikarya</taxon>
        <taxon>Ascomycota</taxon>
        <taxon>Pezizomycotina</taxon>
        <taxon>Dothideomycetes</taxon>
        <taxon>Pleosporomycetidae</taxon>
        <taxon>Pleosporales</taxon>
        <taxon>Massarineae</taxon>
        <taxon>Lentitheciaceae</taxon>
        <taxon>Lentithecium</taxon>
    </lineage>
</organism>
<evidence type="ECO:0000313" key="4">
    <source>
        <dbReference type="Proteomes" id="UP000799291"/>
    </source>
</evidence>
<dbReference type="Proteomes" id="UP000799291">
    <property type="component" value="Unassembled WGS sequence"/>
</dbReference>
<dbReference type="AlphaFoldDB" id="A0A6G1JJS9"/>
<sequence length="176" mass="20046">MSIYPIAYILMWLIPFANHCMMYNDAWAAHPLYWLSLLSSICITTMDAVDCLIFSLRERPWRRIPSSDGTFFGPFACWRTFPTRANGSLVSGRSRPSETLQRAPTEANPETPYGIQDPGWISNVVRVGRSVRTSSSSDQAKSQAEMARMRLEMEKEERRVGRKGKYYVGCYRDSGG</sequence>
<dbReference type="OrthoDB" id="5368598at2759"/>
<keyword evidence="4" id="KW-1185">Reference proteome</keyword>
<protein>
    <recommendedName>
        <fullName evidence="2">G protein-coupled receptor GPR1/2/3 C-terminal domain-containing protein</fullName>
    </recommendedName>
</protein>
<evidence type="ECO:0000259" key="2">
    <source>
        <dbReference type="Pfam" id="PF11970"/>
    </source>
</evidence>
<name>A0A6G1JJS9_9PLEO</name>
<feature type="compositionally biased region" description="Basic and acidic residues" evidence="1">
    <location>
        <begin position="147"/>
        <end position="159"/>
    </location>
</feature>